<dbReference type="RefSeq" id="WP_163803357.1">
    <property type="nucleotide sequence ID" value="NZ_AP022620.1"/>
</dbReference>
<sequence>MSHTRILVAHGTRRPEGLRVISDLAAALSDRVGEVLTAFVDVLGPNPRELLAGVTGPAILVPAFLASGYHVNTDLPARVCESGHRAATITAALGPDPVIAEVMLARLREAGWVPGDAVVMAAAGSSDPAAHRDLQIAAGLLADLVGEVHLGFVATGEPRVADVVAGLRRNGGRVFVASYLLAPGIFHTRLHDSGADAVAAPLGAHPMLVELLAARFTDSTGLVGRLTGDCRTAPEPSVSAAYRG</sequence>
<dbReference type="PANTHER" id="PTHR33542:SF5">
    <property type="entry name" value="FERROCHELATASE CHE1"/>
    <property type="match status" value="1"/>
</dbReference>
<dbReference type="CDD" id="cd03416">
    <property type="entry name" value="CbiX_SirB_N"/>
    <property type="match status" value="1"/>
</dbReference>
<dbReference type="EMBL" id="AP022620">
    <property type="protein sequence ID" value="BBZ75799.1"/>
    <property type="molecule type" value="Genomic_DNA"/>
</dbReference>
<evidence type="ECO:0000256" key="1">
    <source>
        <dbReference type="ARBA" id="ARBA00022723"/>
    </source>
</evidence>
<dbReference type="InterPro" id="IPR050963">
    <property type="entry name" value="Sirohydro_Cobaltochel/CbiX"/>
</dbReference>
<dbReference type="PANTHER" id="PTHR33542">
    <property type="entry name" value="SIROHYDROCHLORIN FERROCHELATASE, CHLOROPLASTIC"/>
    <property type="match status" value="1"/>
</dbReference>
<keyword evidence="1" id="KW-0479">Metal-binding</keyword>
<dbReference type="GO" id="GO:0016829">
    <property type="term" value="F:lyase activity"/>
    <property type="evidence" value="ECO:0007669"/>
    <property type="project" value="UniProtKB-KW"/>
</dbReference>
<name>A0A6N4W477_9MYCO</name>
<dbReference type="KEGG" id="many:MANY_11360"/>
<dbReference type="InterPro" id="IPR002762">
    <property type="entry name" value="CbiX-like"/>
</dbReference>
<organism evidence="3 4">
    <name type="scientific">Mycolicibacterium anyangense</name>
    <dbReference type="NCBI Taxonomy" id="1431246"/>
    <lineage>
        <taxon>Bacteria</taxon>
        <taxon>Bacillati</taxon>
        <taxon>Actinomycetota</taxon>
        <taxon>Actinomycetes</taxon>
        <taxon>Mycobacteriales</taxon>
        <taxon>Mycobacteriaceae</taxon>
        <taxon>Mycolicibacterium</taxon>
    </lineage>
</organism>
<evidence type="ECO:0000313" key="4">
    <source>
        <dbReference type="Proteomes" id="UP000467249"/>
    </source>
</evidence>
<keyword evidence="4" id="KW-1185">Reference proteome</keyword>
<gene>
    <name evidence="3" type="ORF">MANY_11360</name>
</gene>
<dbReference type="Gene3D" id="3.40.50.1400">
    <property type="match status" value="2"/>
</dbReference>
<dbReference type="Proteomes" id="UP000467249">
    <property type="component" value="Chromosome"/>
</dbReference>
<dbReference type="SUPFAM" id="SSF53800">
    <property type="entry name" value="Chelatase"/>
    <property type="match status" value="1"/>
</dbReference>
<reference evidence="3 4" key="1">
    <citation type="journal article" date="2019" name="Emerg. Microbes Infect.">
        <title>Comprehensive subspecies identification of 175 nontuberculous mycobacteria species based on 7547 genomic profiles.</title>
        <authorList>
            <person name="Matsumoto Y."/>
            <person name="Kinjo T."/>
            <person name="Motooka D."/>
            <person name="Nabeya D."/>
            <person name="Jung N."/>
            <person name="Uechi K."/>
            <person name="Horii T."/>
            <person name="Iida T."/>
            <person name="Fujita J."/>
            <person name="Nakamura S."/>
        </authorList>
    </citation>
    <scope>NUCLEOTIDE SEQUENCE [LARGE SCALE GENOMIC DNA]</scope>
    <source>
        <strain evidence="3 4">JCM 30275</strain>
    </source>
</reference>
<evidence type="ECO:0008006" key="5">
    <source>
        <dbReference type="Google" id="ProtNLM"/>
    </source>
</evidence>
<protein>
    <recommendedName>
        <fullName evidence="5">Cobalamin biosynthesis protein CbiX</fullName>
    </recommendedName>
</protein>
<accession>A0A6N4W477</accession>
<dbReference type="Pfam" id="PF01903">
    <property type="entry name" value="CbiX"/>
    <property type="match status" value="2"/>
</dbReference>
<proteinExistence type="predicted"/>
<dbReference type="AlphaFoldDB" id="A0A6N4W477"/>
<evidence type="ECO:0000313" key="3">
    <source>
        <dbReference type="EMBL" id="BBZ75799.1"/>
    </source>
</evidence>
<evidence type="ECO:0000256" key="2">
    <source>
        <dbReference type="ARBA" id="ARBA00023239"/>
    </source>
</evidence>
<dbReference type="GO" id="GO:0046872">
    <property type="term" value="F:metal ion binding"/>
    <property type="evidence" value="ECO:0007669"/>
    <property type="project" value="UniProtKB-KW"/>
</dbReference>
<keyword evidence="2" id="KW-0456">Lyase</keyword>